<dbReference type="GO" id="GO:0003700">
    <property type="term" value="F:DNA-binding transcription factor activity"/>
    <property type="evidence" value="ECO:0007669"/>
    <property type="project" value="UniProtKB-UniRule"/>
</dbReference>
<feature type="region of interest" description="Disordered" evidence="10">
    <location>
        <begin position="238"/>
        <end position="259"/>
    </location>
</feature>
<evidence type="ECO:0000313" key="12">
    <source>
        <dbReference type="EMBL" id="KAK9947160.1"/>
    </source>
</evidence>
<dbReference type="PROSITE" id="PS50884">
    <property type="entry name" value="ZF_DOF_2"/>
    <property type="match status" value="1"/>
</dbReference>
<dbReference type="GO" id="GO:0008270">
    <property type="term" value="F:zinc ion binding"/>
    <property type="evidence" value="ECO:0007669"/>
    <property type="project" value="UniProtKB-KW"/>
</dbReference>
<sequence>MAEIKRPRVMGYPPPPSADQLPCPRCNSTVTKFCYYNNYNLAQPRHFCRSCRRYWTQGGALRDIPVGGGTRKSKAKRSRNHAAAAAGASSSTSPSSSSLTHETKPILDKSDEHLLNLNDDIAAATGGGFSSLMMMNSQEQPGFLSLGGYGYGYGYGSGLAHGFQQGFGYGTRAAGVWEFPPEGASINVVPAYSPGFNTWQMPGADHEAGQGGLVHDNGSHCFDWPELDISNCMPSAVNGKEANSSSTSSNPRLNSPAAT</sequence>
<evidence type="ECO:0000256" key="5">
    <source>
        <dbReference type="ARBA" id="ARBA00023125"/>
    </source>
</evidence>
<keyword evidence="2 8" id="KW-0863">Zinc-finger</keyword>
<evidence type="ECO:0000256" key="4">
    <source>
        <dbReference type="ARBA" id="ARBA00023015"/>
    </source>
</evidence>
<evidence type="ECO:0000256" key="6">
    <source>
        <dbReference type="ARBA" id="ARBA00023163"/>
    </source>
</evidence>
<comment type="caution">
    <text evidence="12">The sequence shown here is derived from an EMBL/GenBank/DDBJ whole genome shotgun (WGS) entry which is preliminary data.</text>
</comment>
<organism evidence="12 13">
    <name type="scientific">Rubus argutus</name>
    <name type="common">Southern blackberry</name>
    <dbReference type="NCBI Taxonomy" id="59490"/>
    <lineage>
        <taxon>Eukaryota</taxon>
        <taxon>Viridiplantae</taxon>
        <taxon>Streptophyta</taxon>
        <taxon>Embryophyta</taxon>
        <taxon>Tracheophyta</taxon>
        <taxon>Spermatophyta</taxon>
        <taxon>Magnoliopsida</taxon>
        <taxon>eudicotyledons</taxon>
        <taxon>Gunneridae</taxon>
        <taxon>Pentapetalae</taxon>
        <taxon>rosids</taxon>
        <taxon>fabids</taxon>
        <taxon>Rosales</taxon>
        <taxon>Rosaceae</taxon>
        <taxon>Rosoideae</taxon>
        <taxon>Rosoideae incertae sedis</taxon>
        <taxon>Rubus</taxon>
    </lineage>
</organism>
<proteinExistence type="predicted"/>
<reference evidence="12 13" key="1">
    <citation type="journal article" date="2023" name="G3 (Bethesda)">
        <title>A chromosome-length genome assembly and annotation of blackberry (Rubus argutus, cv. 'Hillquist').</title>
        <authorList>
            <person name="Bruna T."/>
            <person name="Aryal R."/>
            <person name="Dudchenko O."/>
            <person name="Sargent D.J."/>
            <person name="Mead D."/>
            <person name="Buti M."/>
            <person name="Cavallini A."/>
            <person name="Hytonen T."/>
            <person name="Andres J."/>
            <person name="Pham M."/>
            <person name="Weisz D."/>
            <person name="Mascagni F."/>
            <person name="Usai G."/>
            <person name="Natali L."/>
            <person name="Bassil N."/>
            <person name="Fernandez G.E."/>
            <person name="Lomsadze A."/>
            <person name="Armour M."/>
            <person name="Olukolu B."/>
            <person name="Poorten T."/>
            <person name="Britton C."/>
            <person name="Davik J."/>
            <person name="Ashrafi H."/>
            <person name="Aiden E.L."/>
            <person name="Borodovsky M."/>
            <person name="Worthington M."/>
        </authorList>
    </citation>
    <scope>NUCLEOTIDE SEQUENCE [LARGE SCALE GENOMIC DNA]</scope>
    <source>
        <strain evidence="12">PI 553951</strain>
    </source>
</reference>
<evidence type="ECO:0000256" key="2">
    <source>
        <dbReference type="ARBA" id="ARBA00022771"/>
    </source>
</evidence>
<gene>
    <name evidence="12" type="ORF">M0R45_012594</name>
</gene>
<dbReference type="PROSITE" id="PS01361">
    <property type="entry name" value="ZF_DOF_1"/>
    <property type="match status" value="1"/>
</dbReference>
<keyword evidence="4 9" id="KW-0805">Transcription regulation</keyword>
<comment type="subcellular location">
    <subcellularLocation>
        <location evidence="8 9">Nucleus</location>
    </subcellularLocation>
</comment>
<feature type="compositionally biased region" description="Basic residues" evidence="10">
    <location>
        <begin position="71"/>
        <end position="80"/>
    </location>
</feature>
<feature type="region of interest" description="Disordered" evidence="10">
    <location>
        <begin position="65"/>
        <end position="103"/>
    </location>
</feature>
<evidence type="ECO:0000256" key="9">
    <source>
        <dbReference type="RuleBase" id="RU369094"/>
    </source>
</evidence>
<keyword evidence="6 9" id="KW-0804">Transcription</keyword>
<dbReference type="AlphaFoldDB" id="A0AAW1YG25"/>
<keyword evidence="13" id="KW-1185">Reference proteome</keyword>
<dbReference type="Proteomes" id="UP001457282">
    <property type="component" value="Unassembled WGS sequence"/>
</dbReference>
<dbReference type="GO" id="GO:0003677">
    <property type="term" value="F:DNA binding"/>
    <property type="evidence" value="ECO:0007669"/>
    <property type="project" value="UniProtKB-UniRule"/>
</dbReference>
<evidence type="ECO:0000259" key="11">
    <source>
        <dbReference type="PROSITE" id="PS50884"/>
    </source>
</evidence>
<keyword evidence="7 8" id="KW-0539">Nucleus</keyword>
<evidence type="ECO:0000256" key="10">
    <source>
        <dbReference type="SAM" id="MobiDB-lite"/>
    </source>
</evidence>
<evidence type="ECO:0000256" key="8">
    <source>
        <dbReference type="PROSITE-ProRule" id="PRU00071"/>
    </source>
</evidence>
<keyword evidence="3 9" id="KW-0862">Zinc</keyword>
<keyword evidence="1 9" id="KW-0479">Metal-binding</keyword>
<keyword evidence="5 8" id="KW-0238">DNA-binding</keyword>
<dbReference type="InterPro" id="IPR003851">
    <property type="entry name" value="Znf_Dof"/>
</dbReference>
<feature type="compositionally biased region" description="Low complexity" evidence="10">
    <location>
        <begin position="81"/>
        <end position="98"/>
    </location>
</feature>
<evidence type="ECO:0000256" key="7">
    <source>
        <dbReference type="ARBA" id="ARBA00023242"/>
    </source>
</evidence>
<evidence type="ECO:0000256" key="3">
    <source>
        <dbReference type="ARBA" id="ARBA00022833"/>
    </source>
</evidence>
<dbReference type="EMBL" id="JBEDUW010000002">
    <property type="protein sequence ID" value="KAK9947160.1"/>
    <property type="molecule type" value="Genomic_DNA"/>
</dbReference>
<accession>A0AAW1YG25</accession>
<feature type="compositionally biased region" description="Low complexity" evidence="10">
    <location>
        <begin position="243"/>
        <end position="259"/>
    </location>
</feature>
<comment type="function">
    <text evidence="9">Transcription factor that binds specifically to a 5'-AA[AG]G-3' consensus core sequence.</text>
</comment>
<feature type="domain" description="Dof-type" evidence="11">
    <location>
        <begin position="21"/>
        <end position="75"/>
    </location>
</feature>
<dbReference type="PANTHER" id="PTHR31992">
    <property type="entry name" value="DOF ZINC FINGER PROTEIN DOF1.4-RELATED"/>
    <property type="match status" value="1"/>
</dbReference>
<dbReference type="Pfam" id="PF02701">
    <property type="entry name" value="Zn_ribbon_Dof"/>
    <property type="match status" value="1"/>
</dbReference>
<name>A0AAW1YG25_RUBAR</name>
<evidence type="ECO:0000256" key="1">
    <source>
        <dbReference type="ARBA" id="ARBA00022723"/>
    </source>
</evidence>
<evidence type="ECO:0000313" key="13">
    <source>
        <dbReference type="Proteomes" id="UP001457282"/>
    </source>
</evidence>
<dbReference type="InterPro" id="IPR045174">
    <property type="entry name" value="Dof"/>
</dbReference>
<dbReference type="PANTHER" id="PTHR31992:SF203">
    <property type="entry name" value="DOF ZINC FINGER PROTEIN"/>
    <property type="match status" value="1"/>
</dbReference>
<dbReference type="GO" id="GO:0005634">
    <property type="term" value="C:nucleus"/>
    <property type="evidence" value="ECO:0007669"/>
    <property type="project" value="UniProtKB-SubCell"/>
</dbReference>
<protein>
    <recommendedName>
        <fullName evidence="9">Dof zinc finger protein</fullName>
    </recommendedName>
</protein>